<evidence type="ECO:0000313" key="1">
    <source>
        <dbReference type="EMBL" id="SIO73917.1"/>
    </source>
</evidence>
<dbReference type="Proteomes" id="UP000002899">
    <property type="component" value="Chromosome IV"/>
</dbReference>
<organism evidence="1 2">
    <name type="scientific">Babesia microti (strain RI)</name>
    <dbReference type="NCBI Taxonomy" id="1133968"/>
    <lineage>
        <taxon>Eukaryota</taxon>
        <taxon>Sar</taxon>
        <taxon>Alveolata</taxon>
        <taxon>Apicomplexa</taxon>
        <taxon>Aconoidasida</taxon>
        <taxon>Piroplasmida</taxon>
        <taxon>Babesiidae</taxon>
        <taxon>Babesia</taxon>
    </lineage>
</organism>
<dbReference type="GeneID" id="24426565"/>
<evidence type="ECO:0000313" key="2">
    <source>
        <dbReference type="Proteomes" id="UP000002899"/>
    </source>
</evidence>
<reference evidence="1 2" key="3">
    <citation type="journal article" date="2016" name="Sci. Rep.">
        <title>Genome-wide diversity and gene expression profiling of Babesia microti isolates identify polymorphic genes that mediate host-pathogen interactions.</title>
        <authorList>
            <person name="Silva J.C."/>
            <person name="Cornillot E."/>
            <person name="McCracken C."/>
            <person name="Usmani-Brown S."/>
            <person name="Dwivedi A."/>
            <person name="Ifeonu O.O."/>
            <person name="Crabtree J."/>
            <person name="Gotia H.T."/>
            <person name="Virji A.Z."/>
            <person name="Reynes C."/>
            <person name="Colinge J."/>
            <person name="Kumar V."/>
            <person name="Lawres L."/>
            <person name="Pazzi J.E."/>
            <person name="Pablo J.V."/>
            <person name="Hung C."/>
            <person name="Brancato J."/>
            <person name="Kumari P."/>
            <person name="Orvis J."/>
            <person name="Tretina K."/>
            <person name="Chibucos M."/>
            <person name="Ott S."/>
            <person name="Sadzewicz L."/>
            <person name="Sengamalay N."/>
            <person name="Shetty A.C."/>
            <person name="Su Q."/>
            <person name="Tallon L."/>
            <person name="Fraser C.M."/>
            <person name="Frutos R."/>
            <person name="Molina D.M."/>
            <person name="Krause P.J."/>
            <person name="Ben Mamoun C."/>
        </authorList>
    </citation>
    <scope>NUCLEOTIDE SEQUENCE [LARGE SCALE GENOMIC DNA]</scope>
    <source>
        <strain evidence="1 2">RI</strain>
    </source>
</reference>
<keyword evidence="2" id="KW-1185">Reference proteome</keyword>
<name>A0A1N6LYH1_BABMR</name>
<dbReference type="OrthoDB" id="360842at2759"/>
<reference evidence="1 2" key="1">
    <citation type="journal article" date="2012" name="Nucleic Acids Res.">
        <title>Sequencing of the smallest Apicomplexan genome from the human pathogen Babesia microti.</title>
        <authorList>
            <person name="Cornillot E."/>
            <person name="Hadj-Kaddour K."/>
            <person name="Dassouli A."/>
            <person name="Noel B."/>
            <person name="Ranwez V."/>
            <person name="Vacherie B."/>
            <person name="Augagneur Y."/>
            <person name="Bres V."/>
            <person name="Duclos A."/>
            <person name="Randazzo S."/>
            <person name="Carcy B."/>
            <person name="Debierre-Grockiego F."/>
            <person name="Delbecq S."/>
            <person name="Moubri-Menage K."/>
            <person name="Shams-Eldin H."/>
            <person name="Usmani-Brown S."/>
            <person name="Bringaud F."/>
            <person name="Wincker P."/>
            <person name="Vivares C.P."/>
            <person name="Schwarz R.T."/>
            <person name="Schetters T.P."/>
            <person name="Krause P.J."/>
            <person name="Gorenflot A."/>
            <person name="Berry V."/>
            <person name="Barbe V."/>
            <person name="Ben Mamoun C."/>
        </authorList>
    </citation>
    <scope>NUCLEOTIDE SEQUENCE [LARGE SCALE GENOMIC DNA]</scope>
    <source>
        <strain evidence="1 2">RI</strain>
    </source>
</reference>
<dbReference type="EMBL" id="LN871599">
    <property type="protein sequence ID" value="SIO73917.1"/>
    <property type="molecule type" value="Genomic_DNA"/>
</dbReference>
<dbReference type="RefSeq" id="XP_021337966.1">
    <property type="nucleotide sequence ID" value="XM_021482815.1"/>
</dbReference>
<accession>A0A1N6LYH1</accession>
<proteinExistence type="predicted"/>
<protein>
    <submittedName>
        <fullName evidence="1">Uncharacterized protein</fullName>
    </submittedName>
</protein>
<dbReference type="VEuPathDB" id="PiroplasmaDB:BmR1_04g09715"/>
<dbReference type="KEGG" id="bmic:BmR1_04g09715"/>
<reference evidence="1 2" key="2">
    <citation type="journal article" date="2013" name="PLoS ONE">
        <title>Whole genome mapping and re-organization of the nuclear and mitochondrial genomes of Babesia microti isolates.</title>
        <authorList>
            <person name="Cornillot E."/>
            <person name="Dassouli A."/>
            <person name="Garg A."/>
            <person name="Pachikara N."/>
            <person name="Randazzo S."/>
            <person name="Depoix D."/>
            <person name="Carcy B."/>
            <person name="Delbecq S."/>
            <person name="Frutos R."/>
            <person name="Silva J.C."/>
            <person name="Sutton R."/>
            <person name="Krause P.J."/>
            <person name="Mamoun C.B."/>
        </authorList>
    </citation>
    <scope>NUCLEOTIDE SEQUENCE [LARGE SCALE GENOMIC DNA]</scope>
    <source>
        <strain evidence="1 2">RI</strain>
    </source>
</reference>
<sequence>MDDSSDKWDVISYQSIFKVAKSDINKGLSQIVANVKEFAKPLAIPRFQASISVPKLADFMTTFAPRLVCSAELVNDIAQSLDIHQKLIVQALSRDVDEAMIDKRIHSSSILQVMCHALSFINTQIMYQIKIIKLLMESLGKSRDESSTTHMVVIQGASLLAKEGLIENILMCISSLDALGFKYQNSTLSDSLTLPNVGRKEMAAIHSELLKMLLEILYLYFFHFNPTQVQIDMLSCLIPHCYSTSSAVAFFSRVQGVRDEISDPNLCFYQPTASFEKSGRDFFTFYVIFVLSVAANPHLKRWDVAKAQSVGDNVSGLEKITFDKQIQGGWKKSASGDLAEMIFDGLYRNDFQVVLRGVENNVLFTISQNWLANFQIYNVDFISFLFEGFIKQFGEALIKHQIRETRRFVILTSVRNSNTTFQQQAQIPGKLVLRLITFLNGLVKLHPKSSFEFVSYWERCCSVMSDLVADIEYLSPVPEWFSQKSEVNWEDPLLQPSADFSWHDHKRSLVYLAQVAGNMINVCVETFDPLFVELLDFGATLISSDHTSKICSRICNFLMIGGGKIEFPALLQKLVLQVAGKRAGLYHRLAGQVYACIVSRDAQIETCNVAVLLNKSPQKQLAGGYTFDSISSVEATRTALFAIGLGGSCPLGVDQALAAALRLVAAANSLYLKPYSPPLDVTLYTSSADVLQVPIALMTTSSEAGGKKSLSTFPKDLPSQIVIGRACSLFMTKLAATHEQAVGILAKLEECFPDEAHIDTLAKGDIGGSDKAIKQLYSQSLRPCELDAVIALESQVQTPFPPLFQFTILMASIVSLLHFIGFKRFRLAEMDRLVDKVLRLAAVCPDTDWTLMVYIMEFFKLVLRGPLEHEEEGHDSQGGPSTSGGAKTAAFKILREFLSVKSRVGFLTRVLGAAKRDIEARREQTFIAFGHKSQNKENSGLPEISEWAAILACQTLRLLFRRDTVYQKITGSSALVHQHLSTTDCENLLAFARPEVSPALQKLSLGLLSQISQRDFLLLDLCPLEDSVANHLRNLILDFSTVERSYKVNLDEFVCDPLSNLFWIQHDSHTFAEMMSGVMSRKTFLPIPLPIYIEWQKSEDNLLEIRDAKHFVRNVDYALSEKICPTNNLSLFHANSWTHSLRALNLATGSPDSVVTIGDSARSILLAALHQDYTNRLEFALKVIHSDDGSIDEPHTTAGVGAAFQDALASPKDSFLFRLVVKCRDAGESAGGSLARMLLLEILQVLTVTKKTSESVLGIIGRVWPDIYGDLGTETRGSGDDMGSAQALIQRGLLLQIVASEAAFFSSFFHSGAETGDTPHVDCCPEAMRQSDLEVMRREREKLQKRARALSVRQEEILRLLAGEAQGSNEGARQHLQAEMERIGIEHIEIGKRTAQMHQMEGELEQRLAQTIRRESCLQARIGQVLSNAHALLDGPQSLVIHYASIADLKESSLVGARGIVDNQRLRPNARGALKSPKLSLTLSLRTMNKIRNIANAQIGIDFTDGKSARDVGDASAVFSAFARRFLLTRLHVAIDALLGLLATVLASEGGPVRSLSAAIRPYRGELAANFSAICSKALGVLVSNMRPSNSLFLAALAKTISARLPADKISEREAPGGGLSERGSRVGYALALISALETYDLDWLARSILYGTIKNLTQALRPGRGGGKLEPQGTCLGNYLQAPKFLTRLLKEAVSCSSSTAGELPYSLRTVSECYTLDCDAAAVAMTSACQEHLILHVEALNLAASVLAGVTRVAYSEGCIDLGPGLGRIPGQLLLQLVQKRLIVPSVISRFEIECAMASLDALTSLARFLVPLWYDESLGIAEGDGPEEGELAPGSGASRSLLATILDSPFLRESRFVCSFATLFQALLSRLELSAESDEYDRLAMGIMAWMSREFSMIKSYFEPSCDHPTSWILLRIYIYCTFWALNKYGNWEDYKRTISRFSETISVGPSAASVTPKIALINFSLIWSDLVCKFPPASIIPSFAASKCLEIAVQLAGLEGVDVDSPPDVSFFSKMLLGLESIALELGAYESDLDPLGDHATRMKGLDRLDTIYQVFLASSTTLLNHYLLSDVHKDSSDGWSLSSEKSLVVLLQVVDFSILLLQYACACTDSKQFAENVRQQLQLFIVGLENVGVYRPVALLQATHYTYLAPTHLEQPSHGKQVVKMEDVTSQLIKIGNVAQELYAVLMPA</sequence>